<evidence type="ECO:0000313" key="1">
    <source>
        <dbReference type="EMBL" id="EPQ56859.1"/>
    </source>
</evidence>
<evidence type="ECO:0000313" key="2">
    <source>
        <dbReference type="Proteomes" id="UP000030669"/>
    </source>
</evidence>
<dbReference type="KEGG" id="gtr:GLOTRDRAFT_38533"/>
<dbReference type="PANTHER" id="PTHR37816:SF1">
    <property type="entry name" value="TOXIN"/>
    <property type="match status" value="1"/>
</dbReference>
<dbReference type="eggNOG" id="ENOG502SCYN">
    <property type="taxonomic scope" value="Eukaryota"/>
</dbReference>
<dbReference type="Proteomes" id="UP000030669">
    <property type="component" value="Unassembled WGS sequence"/>
</dbReference>
<dbReference type="OMA" id="WVLDGNY"/>
<protein>
    <recommendedName>
        <fullName evidence="3">Adenylate kinase</fullName>
    </recommendedName>
</protein>
<reference evidence="1 2" key="1">
    <citation type="journal article" date="2012" name="Science">
        <title>The Paleozoic origin of enzymatic lignin decomposition reconstructed from 31 fungal genomes.</title>
        <authorList>
            <person name="Floudas D."/>
            <person name="Binder M."/>
            <person name="Riley R."/>
            <person name="Barry K."/>
            <person name="Blanchette R.A."/>
            <person name="Henrissat B."/>
            <person name="Martinez A.T."/>
            <person name="Otillar R."/>
            <person name="Spatafora J.W."/>
            <person name="Yadav J.S."/>
            <person name="Aerts A."/>
            <person name="Benoit I."/>
            <person name="Boyd A."/>
            <person name="Carlson A."/>
            <person name="Copeland A."/>
            <person name="Coutinho P.M."/>
            <person name="de Vries R.P."/>
            <person name="Ferreira P."/>
            <person name="Findley K."/>
            <person name="Foster B."/>
            <person name="Gaskell J."/>
            <person name="Glotzer D."/>
            <person name="Gorecki P."/>
            <person name="Heitman J."/>
            <person name="Hesse C."/>
            <person name="Hori C."/>
            <person name="Igarashi K."/>
            <person name="Jurgens J.A."/>
            <person name="Kallen N."/>
            <person name="Kersten P."/>
            <person name="Kohler A."/>
            <person name="Kuees U."/>
            <person name="Kumar T.K.A."/>
            <person name="Kuo A."/>
            <person name="LaButti K."/>
            <person name="Larrondo L.F."/>
            <person name="Lindquist E."/>
            <person name="Ling A."/>
            <person name="Lombard V."/>
            <person name="Lucas S."/>
            <person name="Lundell T."/>
            <person name="Martin R."/>
            <person name="McLaughlin D.J."/>
            <person name="Morgenstern I."/>
            <person name="Morin E."/>
            <person name="Murat C."/>
            <person name="Nagy L.G."/>
            <person name="Nolan M."/>
            <person name="Ohm R.A."/>
            <person name="Patyshakuliyeva A."/>
            <person name="Rokas A."/>
            <person name="Ruiz-Duenas F.J."/>
            <person name="Sabat G."/>
            <person name="Salamov A."/>
            <person name="Samejima M."/>
            <person name="Schmutz J."/>
            <person name="Slot J.C."/>
            <person name="St John F."/>
            <person name="Stenlid J."/>
            <person name="Sun H."/>
            <person name="Sun S."/>
            <person name="Syed K."/>
            <person name="Tsang A."/>
            <person name="Wiebenga A."/>
            <person name="Young D."/>
            <person name="Pisabarro A."/>
            <person name="Eastwood D.C."/>
            <person name="Martin F."/>
            <person name="Cullen D."/>
            <person name="Grigoriev I.V."/>
            <person name="Hibbett D.S."/>
        </authorList>
    </citation>
    <scope>NUCLEOTIDE SEQUENCE [LARGE SCALE GENOMIC DNA]</scope>
    <source>
        <strain evidence="1 2">ATCC 11539</strain>
    </source>
</reference>
<name>S7RUI1_GLOTA</name>
<dbReference type="GeneID" id="19305841"/>
<organism evidence="1 2">
    <name type="scientific">Gloeophyllum trabeum (strain ATCC 11539 / FP-39264 / Madison 617)</name>
    <name type="common">Brown rot fungus</name>
    <dbReference type="NCBI Taxonomy" id="670483"/>
    <lineage>
        <taxon>Eukaryota</taxon>
        <taxon>Fungi</taxon>
        <taxon>Dikarya</taxon>
        <taxon>Basidiomycota</taxon>
        <taxon>Agaricomycotina</taxon>
        <taxon>Agaricomycetes</taxon>
        <taxon>Gloeophyllales</taxon>
        <taxon>Gloeophyllaceae</taxon>
        <taxon>Gloeophyllum</taxon>
    </lineage>
</organism>
<dbReference type="RefSeq" id="XP_007863949.1">
    <property type="nucleotide sequence ID" value="XM_007865758.1"/>
</dbReference>
<dbReference type="HOGENOM" id="CLU_092618_1_1_1"/>
<accession>S7RUI1</accession>
<dbReference type="AlphaFoldDB" id="S7RUI1"/>
<evidence type="ECO:0008006" key="3">
    <source>
        <dbReference type="Google" id="ProtNLM"/>
    </source>
</evidence>
<gene>
    <name evidence="1" type="ORF">GLOTRDRAFT_38533</name>
</gene>
<dbReference type="InterPro" id="IPR052922">
    <property type="entry name" value="Cytidylate_Kinase-2"/>
</dbReference>
<keyword evidence="2" id="KW-1185">Reference proteome</keyword>
<dbReference type="EMBL" id="KB469299">
    <property type="protein sequence ID" value="EPQ56859.1"/>
    <property type="molecule type" value="Genomic_DNA"/>
</dbReference>
<sequence length="205" mass="23522">MQPLNGDGQGRYKVHIVGNSGTEIFQSTLGAELAQMLRVPYIPLDTLFWEPGWKKTSVSAFRAKVRRALDQAPNGWVVDGDYSRRVGDLVDEEATDIVWLDPPLLLYFPRLCVRTVFRLLSLRPPCSPGCEERVREAFFSTNSILWWCLSQHWTVRKRERTKLREDAVEIGGKRRRIGGWGRELLLWKRSVEEMLVIGGVTHSQA</sequence>
<proteinExistence type="predicted"/>
<dbReference type="OrthoDB" id="65590at2759"/>
<dbReference type="PANTHER" id="PTHR37816">
    <property type="entry name" value="YALI0E33011P"/>
    <property type="match status" value="1"/>
</dbReference>